<dbReference type="Proteomes" id="UP000298663">
    <property type="component" value="Unassembled WGS sequence"/>
</dbReference>
<evidence type="ECO:0000256" key="1">
    <source>
        <dbReference type="SAM" id="SignalP"/>
    </source>
</evidence>
<protein>
    <submittedName>
        <fullName evidence="2">Uncharacterized protein</fullName>
    </submittedName>
</protein>
<reference evidence="2 3" key="2">
    <citation type="journal article" date="2019" name="G3 (Bethesda)">
        <title>Hybrid Assembly of the Genome of the Entomopathogenic Nematode Steinernema carpocapsae Identifies the X-Chromosome.</title>
        <authorList>
            <person name="Serra L."/>
            <person name="Macchietto M."/>
            <person name="Macias-Munoz A."/>
            <person name="McGill C.J."/>
            <person name="Rodriguez I.M."/>
            <person name="Rodriguez B."/>
            <person name="Murad R."/>
            <person name="Mortazavi A."/>
        </authorList>
    </citation>
    <scope>NUCLEOTIDE SEQUENCE [LARGE SCALE GENOMIC DNA]</scope>
    <source>
        <strain evidence="2 3">ALL</strain>
    </source>
</reference>
<evidence type="ECO:0000313" key="3">
    <source>
        <dbReference type="Proteomes" id="UP000298663"/>
    </source>
</evidence>
<gene>
    <name evidence="2" type="ORF">L596_026054</name>
</gene>
<keyword evidence="1" id="KW-0732">Signal</keyword>
<organism evidence="2 3">
    <name type="scientific">Steinernema carpocapsae</name>
    <name type="common">Entomopathogenic nematode</name>
    <dbReference type="NCBI Taxonomy" id="34508"/>
    <lineage>
        <taxon>Eukaryota</taxon>
        <taxon>Metazoa</taxon>
        <taxon>Ecdysozoa</taxon>
        <taxon>Nematoda</taxon>
        <taxon>Chromadorea</taxon>
        <taxon>Rhabditida</taxon>
        <taxon>Tylenchina</taxon>
        <taxon>Panagrolaimomorpha</taxon>
        <taxon>Strongyloidoidea</taxon>
        <taxon>Steinernematidae</taxon>
        <taxon>Steinernema</taxon>
    </lineage>
</organism>
<proteinExistence type="predicted"/>
<reference evidence="2 3" key="1">
    <citation type="journal article" date="2015" name="Genome Biol.">
        <title>Comparative genomics of Steinernema reveals deeply conserved gene regulatory networks.</title>
        <authorList>
            <person name="Dillman A.R."/>
            <person name="Macchietto M."/>
            <person name="Porter C.F."/>
            <person name="Rogers A."/>
            <person name="Williams B."/>
            <person name="Antoshechkin I."/>
            <person name="Lee M.M."/>
            <person name="Goodwin Z."/>
            <person name="Lu X."/>
            <person name="Lewis E.E."/>
            <person name="Goodrich-Blair H."/>
            <person name="Stock S.P."/>
            <person name="Adams B.J."/>
            <person name="Sternberg P.W."/>
            <person name="Mortazavi A."/>
        </authorList>
    </citation>
    <scope>NUCLEOTIDE SEQUENCE [LARGE SCALE GENOMIC DNA]</scope>
    <source>
        <strain evidence="2 3">ALL</strain>
    </source>
</reference>
<dbReference type="AlphaFoldDB" id="A0A4U5M079"/>
<comment type="caution">
    <text evidence="2">The sequence shown here is derived from an EMBL/GenBank/DDBJ whole genome shotgun (WGS) entry which is preliminary data.</text>
</comment>
<keyword evidence="3" id="KW-1185">Reference proteome</keyword>
<dbReference type="EMBL" id="AZBU02000010">
    <property type="protein sequence ID" value="TKR62041.1"/>
    <property type="molecule type" value="Genomic_DNA"/>
</dbReference>
<evidence type="ECO:0000313" key="2">
    <source>
        <dbReference type="EMBL" id="TKR62041.1"/>
    </source>
</evidence>
<sequence>MVVGYLLLIVCLPLASGQFLCQGCDFYDCADDMYECGYRNFYQNSKHECQYFEELEPKTRTEAGRQIVSCMKTCLLNYAKSFVHLNPPIKDNTVLQCNMLEKSGAAARRMCIKSCKLCEVDSGHIGAFVYQSLHLEFCDK</sequence>
<name>A0A4U5M079_STECR</name>
<accession>A0A4U5M079</accession>
<feature type="chain" id="PRO_5020373538" evidence="1">
    <location>
        <begin position="18"/>
        <end position="140"/>
    </location>
</feature>
<feature type="signal peptide" evidence="1">
    <location>
        <begin position="1"/>
        <end position="17"/>
    </location>
</feature>